<accession>A0A4C1ZYQ4</accession>
<feature type="region of interest" description="Disordered" evidence="1">
    <location>
        <begin position="116"/>
        <end position="143"/>
    </location>
</feature>
<keyword evidence="3" id="KW-1185">Reference proteome</keyword>
<protein>
    <submittedName>
        <fullName evidence="2">Uncharacterized protein</fullName>
    </submittedName>
</protein>
<proteinExistence type="predicted"/>
<dbReference type="AlphaFoldDB" id="A0A4C1ZYQ4"/>
<gene>
    <name evidence="2" type="ORF">EVAR_98430_1</name>
</gene>
<feature type="region of interest" description="Disordered" evidence="1">
    <location>
        <begin position="150"/>
        <end position="169"/>
    </location>
</feature>
<evidence type="ECO:0000313" key="3">
    <source>
        <dbReference type="Proteomes" id="UP000299102"/>
    </source>
</evidence>
<comment type="caution">
    <text evidence="2">The sequence shown here is derived from an EMBL/GenBank/DDBJ whole genome shotgun (WGS) entry which is preliminary data.</text>
</comment>
<sequence>MRVTAARRAIVGLETYGSVRKGNAESKQRQQQHELCGGTTRVYRSYEVPYGSRNRRSREQKVALILALVVMAGATALEKPSPGGGGWQGGNGGGGVDLARSAGGYGGGSFRSGGGGGGWGGSGLGRSGSGSWGGSGSSFRSGGGWGGDSAFAARSNGGGGGGGGGGGWQSGSCNDNSTFHHTWYMRLKMSIKNGDSADAGKPVKLILSPDGLLVYRSKTGPIQL</sequence>
<dbReference type="Proteomes" id="UP000299102">
    <property type="component" value="Unassembled WGS sequence"/>
</dbReference>
<reference evidence="2 3" key="1">
    <citation type="journal article" date="2019" name="Commun. Biol.">
        <title>The bagworm genome reveals a unique fibroin gene that provides high tensile strength.</title>
        <authorList>
            <person name="Kono N."/>
            <person name="Nakamura H."/>
            <person name="Ohtoshi R."/>
            <person name="Tomita M."/>
            <person name="Numata K."/>
            <person name="Arakawa K."/>
        </authorList>
    </citation>
    <scope>NUCLEOTIDE SEQUENCE [LARGE SCALE GENOMIC DNA]</scope>
</reference>
<name>A0A4C1ZYQ4_EUMVA</name>
<feature type="compositionally biased region" description="Gly residues" evidence="1">
    <location>
        <begin position="156"/>
        <end position="169"/>
    </location>
</feature>
<evidence type="ECO:0000256" key="1">
    <source>
        <dbReference type="SAM" id="MobiDB-lite"/>
    </source>
</evidence>
<evidence type="ECO:0000313" key="2">
    <source>
        <dbReference type="EMBL" id="GBP93586.1"/>
    </source>
</evidence>
<dbReference type="EMBL" id="BGZK01002394">
    <property type="protein sequence ID" value="GBP93586.1"/>
    <property type="molecule type" value="Genomic_DNA"/>
</dbReference>
<organism evidence="2 3">
    <name type="scientific">Eumeta variegata</name>
    <name type="common">Bagworm moth</name>
    <name type="synonym">Eumeta japonica</name>
    <dbReference type="NCBI Taxonomy" id="151549"/>
    <lineage>
        <taxon>Eukaryota</taxon>
        <taxon>Metazoa</taxon>
        <taxon>Ecdysozoa</taxon>
        <taxon>Arthropoda</taxon>
        <taxon>Hexapoda</taxon>
        <taxon>Insecta</taxon>
        <taxon>Pterygota</taxon>
        <taxon>Neoptera</taxon>
        <taxon>Endopterygota</taxon>
        <taxon>Lepidoptera</taxon>
        <taxon>Glossata</taxon>
        <taxon>Ditrysia</taxon>
        <taxon>Tineoidea</taxon>
        <taxon>Psychidae</taxon>
        <taxon>Oiketicinae</taxon>
        <taxon>Eumeta</taxon>
    </lineage>
</organism>